<reference evidence="1 2" key="1">
    <citation type="submission" date="2018-06" db="EMBL/GenBank/DDBJ databases">
        <title>Comparative genomics reveals the genomic features of Rhizophagus irregularis, R. cerebriforme, R. diaphanum and Gigaspora rosea, and their symbiotic lifestyle signature.</title>
        <authorList>
            <person name="Morin E."/>
            <person name="San Clemente H."/>
            <person name="Chen E.C.H."/>
            <person name="De La Providencia I."/>
            <person name="Hainaut M."/>
            <person name="Kuo A."/>
            <person name="Kohler A."/>
            <person name="Murat C."/>
            <person name="Tang N."/>
            <person name="Roy S."/>
            <person name="Loubradou J."/>
            <person name="Henrissat B."/>
            <person name="Grigoriev I.V."/>
            <person name="Corradi N."/>
            <person name="Roux C."/>
            <person name="Martin F.M."/>
        </authorList>
    </citation>
    <scope>NUCLEOTIDE SEQUENCE [LARGE SCALE GENOMIC DNA]</scope>
    <source>
        <strain evidence="1 2">DAOM 227022</strain>
    </source>
</reference>
<evidence type="ECO:0000313" key="1">
    <source>
        <dbReference type="EMBL" id="RIA87328.1"/>
    </source>
</evidence>
<dbReference type="AlphaFoldDB" id="A0A397SMS1"/>
<gene>
    <name evidence="1" type="ORF">C1645_827905</name>
</gene>
<keyword evidence="2" id="KW-1185">Reference proteome</keyword>
<accession>A0A397SMS1</accession>
<organism evidence="1 2">
    <name type="scientific">Glomus cerebriforme</name>
    <dbReference type="NCBI Taxonomy" id="658196"/>
    <lineage>
        <taxon>Eukaryota</taxon>
        <taxon>Fungi</taxon>
        <taxon>Fungi incertae sedis</taxon>
        <taxon>Mucoromycota</taxon>
        <taxon>Glomeromycotina</taxon>
        <taxon>Glomeromycetes</taxon>
        <taxon>Glomerales</taxon>
        <taxon>Glomeraceae</taxon>
        <taxon>Glomus</taxon>
    </lineage>
</organism>
<proteinExistence type="predicted"/>
<dbReference type="OrthoDB" id="2309309at2759"/>
<protein>
    <submittedName>
        <fullName evidence="1">Uncharacterized protein</fullName>
    </submittedName>
</protein>
<sequence>MNKNGYDLKKLIMENVDIPDIDMFHVWKVQISFNEKEKFERPKNIERMEIKDDSRIGDIFNNLAENSINILVQGHMCNICRKSHLTYLRTSNTTSNTAGKYAELLDDHEIQTVLDFKLLAKLNTVTKVFQKKFDEGKILLTFVGKFGDSGSAVFDDDGQLWGIYYGFEHPYHFIVSIHLILKDLRLI</sequence>
<dbReference type="InterPro" id="IPR009003">
    <property type="entry name" value="Peptidase_S1_PA"/>
</dbReference>
<evidence type="ECO:0000313" key="2">
    <source>
        <dbReference type="Proteomes" id="UP000265703"/>
    </source>
</evidence>
<dbReference type="Proteomes" id="UP000265703">
    <property type="component" value="Unassembled WGS sequence"/>
</dbReference>
<dbReference type="SUPFAM" id="SSF50494">
    <property type="entry name" value="Trypsin-like serine proteases"/>
    <property type="match status" value="1"/>
</dbReference>
<dbReference type="EMBL" id="QKYT01000313">
    <property type="protein sequence ID" value="RIA87328.1"/>
    <property type="molecule type" value="Genomic_DNA"/>
</dbReference>
<comment type="caution">
    <text evidence="1">The sequence shown here is derived from an EMBL/GenBank/DDBJ whole genome shotgun (WGS) entry which is preliminary data.</text>
</comment>
<name>A0A397SMS1_9GLOM</name>